<dbReference type="InterPro" id="IPR051704">
    <property type="entry name" value="FAD_aromatic-hydroxylase"/>
</dbReference>
<name>A0A6A6HDD5_VIRVR</name>
<dbReference type="PANTHER" id="PTHR46865:SF2">
    <property type="entry name" value="MONOOXYGENASE"/>
    <property type="match status" value="1"/>
</dbReference>
<gene>
    <name evidence="1" type="ORF">EV356DRAFT_513429</name>
</gene>
<dbReference type="EMBL" id="ML991788">
    <property type="protein sequence ID" value="KAF2235848.1"/>
    <property type="molecule type" value="Genomic_DNA"/>
</dbReference>
<evidence type="ECO:0000313" key="2">
    <source>
        <dbReference type="Proteomes" id="UP000800092"/>
    </source>
</evidence>
<dbReference type="AlphaFoldDB" id="A0A6A6HDD5"/>
<keyword evidence="2" id="KW-1185">Reference proteome</keyword>
<reference evidence="1" key="1">
    <citation type="journal article" date="2020" name="Stud. Mycol.">
        <title>101 Dothideomycetes genomes: a test case for predicting lifestyles and emergence of pathogens.</title>
        <authorList>
            <person name="Haridas S."/>
            <person name="Albert R."/>
            <person name="Binder M."/>
            <person name="Bloem J."/>
            <person name="Labutti K."/>
            <person name="Salamov A."/>
            <person name="Andreopoulos B."/>
            <person name="Baker S."/>
            <person name="Barry K."/>
            <person name="Bills G."/>
            <person name="Bluhm B."/>
            <person name="Cannon C."/>
            <person name="Castanera R."/>
            <person name="Culley D."/>
            <person name="Daum C."/>
            <person name="Ezra D."/>
            <person name="Gonzalez J."/>
            <person name="Henrissat B."/>
            <person name="Kuo A."/>
            <person name="Liang C."/>
            <person name="Lipzen A."/>
            <person name="Lutzoni F."/>
            <person name="Magnuson J."/>
            <person name="Mondo S."/>
            <person name="Nolan M."/>
            <person name="Ohm R."/>
            <person name="Pangilinan J."/>
            <person name="Park H.-J."/>
            <person name="Ramirez L."/>
            <person name="Alfaro M."/>
            <person name="Sun H."/>
            <person name="Tritt A."/>
            <person name="Yoshinaga Y."/>
            <person name="Zwiers L.-H."/>
            <person name="Turgeon B."/>
            <person name="Goodwin S."/>
            <person name="Spatafora J."/>
            <person name="Crous P."/>
            <person name="Grigoriev I."/>
        </authorList>
    </citation>
    <scope>NUCLEOTIDE SEQUENCE</scope>
    <source>
        <strain evidence="1">Tuck. ex Michener</strain>
    </source>
</reference>
<organism evidence="1 2">
    <name type="scientific">Viridothelium virens</name>
    <name type="common">Speckled blister lichen</name>
    <name type="synonym">Trypethelium virens</name>
    <dbReference type="NCBI Taxonomy" id="1048519"/>
    <lineage>
        <taxon>Eukaryota</taxon>
        <taxon>Fungi</taxon>
        <taxon>Dikarya</taxon>
        <taxon>Ascomycota</taxon>
        <taxon>Pezizomycotina</taxon>
        <taxon>Dothideomycetes</taxon>
        <taxon>Dothideomycetes incertae sedis</taxon>
        <taxon>Trypetheliales</taxon>
        <taxon>Trypetheliaceae</taxon>
        <taxon>Viridothelium</taxon>
    </lineage>
</organism>
<proteinExistence type="predicted"/>
<dbReference type="OrthoDB" id="655030at2759"/>
<dbReference type="PANTHER" id="PTHR46865">
    <property type="entry name" value="OXIDOREDUCTASE-RELATED"/>
    <property type="match status" value="1"/>
</dbReference>
<evidence type="ECO:0000313" key="1">
    <source>
        <dbReference type="EMBL" id="KAF2235848.1"/>
    </source>
</evidence>
<protein>
    <submittedName>
        <fullName evidence="1">Uncharacterized protein</fullName>
    </submittedName>
</protein>
<accession>A0A6A6HDD5</accession>
<sequence length="135" mass="14977">MIVIPPASISKVPMDKCIQYWFAVAGANVTINKRLAKLRTNGQTVDIRIVGVFIMRKISGMEAAARAKTTQIEGYSFIGDSSQSYGIIKATARRSPDQQSLISEYEIFRGDLAQILLDLTNDNEKIKYAFGEQVT</sequence>
<dbReference type="Proteomes" id="UP000800092">
    <property type="component" value="Unassembled WGS sequence"/>
</dbReference>